<dbReference type="InterPro" id="IPR002549">
    <property type="entry name" value="AI-2E-like"/>
</dbReference>
<evidence type="ECO:0000256" key="7">
    <source>
        <dbReference type="ARBA" id="ARBA00023136"/>
    </source>
</evidence>
<feature type="transmembrane region" description="Helical" evidence="9">
    <location>
        <begin position="303"/>
        <end position="322"/>
    </location>
</feature>
<evidence type="ECO:0000313" key="10">
    <source>
        <dbReference type="EMBL" id="HIS24151.1"/>
    </source>
</evidence>
<evidence type="ECO:0000256" key="4">
    <source>
        <dbReference type="ARBA" id="ARBA00022475"/>
    </source>
</evidence>
<dbReference type="Pfam" id="PF01594">
    <property type="entry name" value="AI-2E_transport"/>
    <property type="match status" value="1"/>
</dbReference>
<reference evidence="10" key="1">
    <citation type="submission" date="2020-10" db="EMBL/GenBank/DDBJ databases">
        <authorList>
            <person name="Gilroy R."/>
        </authorList>
    </citation>
    <scope>NUCLEOTIDE SEQUENCE</scope>
    <source>
        <strain evidence="10">CHK157-1446</strain>
    </source>
</reference>
<feature type="compositionally biased region" description="Basic and acidic residues" evidence="8">
    <location>
        <begin position="415"/>
        <end position="440"/>
    </location>
</feature>
<reference evidence="10" key="2">
    <citation type="journal article" date="2021" name="PeerJ">
        <title>Extensive microbial diversity within the chicken gut microbiome revealed by metagenomics and culture.</title>
        <authorList>
            <person name="Gilroy R."/>
            <person name="Ravi A."/>
            <person name="Getino M."/>
            <person name="Pursley I."/>
            <person name="Horton D.L."/>
            <person name="Alikhan N.F."/>
            <person name="Baker D."/>
            <person name="Gharbi K."/>
            <person name="Hall N."/>
            <person name="Watson M."/>
            <person name="Adriaenssens E.M."/>
            <person name="Foster-Nyarko E."/>
            <person name="Jarju S."/>
            <person name="Secka A."/>
            <person name="Antonio M."/>
            <person name="Oren A."/>
            <person name="Chaudhuri R.R."/>
            <person name="La Ragione R."/>
            <person name="Hildebrand F."/>
            <person name="Pallen M.J."/>
        </authorList>
    </citation>
    <scope>NUCLEOTIDE SEQUENCE</scope>
    <source>
        <strain evidence="10">CHK157-1446</strain>
    </source>
</reference>
<protein>
    <submittedName>
        <fullName evidence="10">AI-2E family transporter</fullName>
    </submittedName>
</protein>
<feature type="transmembrane region" description="Helical" evidence="9">
    <location>
        <begin position="84"/>
        <end position="109"/>
    </location>
</feature>
<sequence>MKLFPDKKYNKIFMYCFSFTIITLLIITILFRWDVTRNIISNILNIFEPIILAAIIAFIMNPMMKSAQKFLSTKIFRKKPHPKLTRVLGIVFASIVIIAVIAAVILSVIPELISNIPGIYDGLVNDVIPQVQAWITKLLDDNPSIAAIVNNELESITSAIERLISGLVPQLTSLLASVLSFANSVKNFFFGFILAIYFLFSKEVLQAQAKKVIVALFSEKVYHRIFSITSNTNHTFLNFIYGQIIDAFIVGCLCAIFMLIFKMPYVMIISLIVGTTNIIPIFGPFIGAIPSAILILIAEPRKVIWFIIFIIALQQLDGNVISPKILGNKIGLPSFWVLFSILICSSMFGIAGMIIGVPLFAVLLDLFSAIINAKLKKKDMPTDREYYSIPGVNIGTVTPAEQTSAIEEITASDQGSEHAAQDLDSEHVADEPAERQKSEK</sequence>
<proteinExistence type="inferred from homology"/>
<organism evidence="10 11">
    <name type="scientific">Candidatus Faeciplasma gallinarum</name>
    <dbReference type="NCBI Taxonomy" id="2840799"/>
    <lineage>
        <taxon>Bacteria</taxon>
        <taxon>Bacillati</taxon>
        <taxon>Bacillota</taxon>
        <taxon>Clostridia</taxon>
        <taxon>Eubacteriales</taxon>
        <taxon>Oscillospiraceae</taxon>
        <taxon>Oscillospiraceae incertae sedis</taxon>
        <taxon>Candidatus Faeciplasma</taxon>
    </lineage>
</organism>
<name>A0A9D1JHB1_9FIRM</name>
<dbReference type="AlphaFoldDB" id="A0A9D1JHB1"/>
<dbReference type="EMBL" id="DVIR01000015">
    <property type="protein sequence ID" value="HIS24151.1"/>
    <property type="molecule type" value="Genomic_DNA"/>
</dbReference>
<dbReference type="PANTHER" id="PTHR21716">
    <property type="entry name" value="TRANSMEMBRANE PROTEIN"/>
    <property type="match status" value="1"/>
</dbReference>
<feature type="region of interest" description="Disordered" evidence="8">
    <location>
        <begin position="410"/>
        <end position="440"/>
    </location>
</feature>
<dbReference type="GO" id="GO:0055085">
    <property type="term" value="P:transmembrane transport"/>
    <property type="evidence" value="ECO:0007669"/>
    <property type="project" value="TreeGrafter"/>
</dbReference>
<dbReference type="PANTHER" id="PTHR21716:SF53">
    <property type="entry name" value="PERMEASE PERM-RELATED"/>
    <property type="match status" value="1"/>
</dbReference>
<feature type="transmembrane region" description="Helical" evidence="9">
    <location>
        <begin position="267"/>
        <end position="296"/>
    </location>
</feature>
<evidence type="ECO:0000256" key="1">
    <source>
        <dbReference type="ARBA" id="ARBA00004651"/>
    </source>
</evidence>
<accession>A0A9D1JHB1</accession>
<feature type="transmembrane region" description="Helical" evidence="9">
    <location>
        <begin position="174"/>
        <end position="200"/>
    </location>
</feature>
<dbReference type="GO" id="GO:0005886">
    <property type="term" value="C:plasma membrane"/>
    <property type="evidence" value="ECO:0007669"/>
    <property type="project" value="UniProtKB-SubCell"/>
</dbReference>
<comment type="caution">
    <text evidence="10">The sequence shown here is derived from an EMBL/GenBank/DDBJ whole genome shotgun (WGS) entry which is preliminary data.</text>
</comment>
<evidence type="ECO:0000256" key="5">
    <source>
        <dbReference type="ARBA" id="ARBA00022692"/>
    </source>
</evidence>
<keyword evidence="5 9" id="KW-0812">Transmembrane</keyword>
<comment type="subcellular location">
    <subcellularLocation>
        <location evidence="1">Cell membrane</location>
        <topology evidence="1">Multi-pass membrane protein</topology>
    </subcellularLocation>
</comment>
<evidence type="ECO:0000256" key="3">
    <source>
        <dbReference type="ARBA" id="ARBA00022448"/>
    </source>
</evidence>
<evidence type="ECO:0000256" key="9">
    <source>
        <dbReference type="SAM" id="Phobius"/>
    </source>
</evidence>
<feature type="transmembrane region" description="Helical" evidence="9">
    <location>
        <begin position="239"/>
        <end position="261"/>
    </location>
</feature>
<evidence type="ECO:0000256" key="2">
    <source>
        <dbReference type="ARBA" id="ARBA00009773"/>
    </source>
</evidence>
<feature type="transmembrane region" description="Helical" evidence="9">
    <location>
        <begin position="12"/>
        <end position="33"/>
    </location>
</feature>
<evidence type="ECO:0000256" key="8">
    <source>
        <dbReference type="SAM" id="MobiDB-lite"/>
    </source>
</evidence>
<dbReference type="Proteomes" id="UP000823982">
    <property type="component" value="Unassembled WGS sequence"/>
</dbReference>
<evidence type="ECO:0000313" key="11">
    <source>
        <dbReference type="Proteomes" id="UP000823982"/>
    </source>
</evidence>
<feature type="transmembrane region" description="Helical" evidence="9">
    <location>
        <begin position="39"/>
        <end position="63"/>
    </location>
</feature>
<keyword evidence="4" id="KW-1003">Cell membrane</keyword>
<feature type="transmembrane region" description="Helical" evidence="9">
    <location>
        <begin position="334"/>
        <end position="367"/>
    </location>
</feature>
<keyword evidence="6 9" id="KW-1133">Transmembrane helix</keyword>
<keyword evidence="7 9" id="KW-0472">Membrane</keyword>
<keyword evidence="3" id="KW-0813">Transport</keyword>
<comment type="similarity">
    <text evidence="2">Belongs to the autoinducer-2 exporter (AI-2E) (TC 2.A.86) family.</text>
</comment>
<gene>
    <name evidence="10" type="ORF">IAD01_01950</name>
</gene>
<evidence type="ECO:0000256" key="6">
    <source>
        <dbReference type="ARBA" id="ARBA00022989"/>
    </source>
</evidence>